<evidence type="ECO:0000313" key="3">
    <source>
        <dbReference type="EMBL" id="BBA30293.1"/>
    </source>
</evidence>
<dbReference type="Proteomes" id="UP000267517">
    <property type="component" value="Chromosome II"/>
</dbReference>
<name>A0A250KQX8_9BACT</name>
<dbReference type="Pfam" id="PF06580">
    <property type="entry name" value="His_kinase"/>
    <property type="match status" value="1"/>
</dbReference>
<feature type="transmembrane region" description="Helical" evidence="1">
    <location>
        <begin position="72"/>
        <end position="94"/>
    </location>
</feature>
<dbReference type="PANTHER" id="PTHR34220:SF7">
    <property type="entry name" value="SENSOR HISTIDINE KINASE YPDA"/>
    <property type="match status" value="1"/>
</dbReference>
<dbReference type="RefSeq" id="WP_120175294.1">
    <property type="nucleotide sequence ID" value="NZ_AP018050.1"/>
</dbReference>
<dbReference type="InterPro" id="IPR050640">
    <property type="entry name" value="Bact_2-comp_sensor_kinase"/>
</dbReference>
<keyword evidence="3" id="KW-0418">Kinase</keyword>
<dbReference type="SUPFAM" id="SSF55874">
    <property type="entry name" value="ATPase domain of HSP90 chaperone/DNA topoisomerase II/histidine kinase"/>
    <property type="match status" value="1"/>
</dbReference>
<evidence type="ECO:0000256" key="1">
    <source>
        <dbReference type="SAM" id="Phobius"/>
    </source>
</evidence>
<proteinExistence type="predicted"/>
<keyword evidence="1" id="KW-1133">Transmembrane helix</keyword>
<gene>
    <name evidence="3" type="ORF">PMEL_200821</name>
</gene>
<evidence type="ECO:0000259" key="2">
    <source>
        <dbReference type="Pfam" id="PF06580"/>
    </source>
</evidence>
<dbReference type="InterPro" id="IPR010559">
    <property type="entry name" value="Sig_transdc_His_kin_internal"/>
</dbReference>
<accession>A0A250KQX8</accession>
<dbReference type="GO" id="GO:0000155">
    <property type="term" value="F:phosphorelay sensor kinase activity"/>
    <property type="evidence" value="ECO:0007669"/>
    <property type="project" value="InterPro"/>
</dbReference>
<reference evidence="3 4" key="1">
    <citation type="submission" date="2017-05" db="EMBL/GenBank/DDBJ databases">
        <title>whole genome sequence of Prevotella melaninogenica GAI 07411.</title>
        <authorList>
            <person name="Kondo Y."/>
            <person name="Hoshino T."/>
        </authorList>
    </citation>
    <scope>NUCLEOTIDE SEQUENCE [LARGE SCALE GENOMIC DNA]</scope>
    <source>
        <strain evidence="3 4">GAI 07411</strain>
    </source>
</reference>
<dbReference type="InterPro" id="IPR036890">
    <property type="entry name" value="HATPase_C_sf"/>
</dbReference>
<feature type="transmembrane region" description="Helical" evidence="1">
    <location>
        <begin position="40"/>
        <end position="60"/>
    </location>
</feature>
<evidence type="ECO:0000313" key="4">
    <source>
        <dbReference type="Proteomes" id="UP000267517"/>
    </source>
</evidence>
<dbReference type="Gene3D" id="3.30.565.10">
    <property type="entry name" value="Histidine kinase-like ATPase, C-terminal domain"/>
    <property type="match status" value="1"/>
</dbReference>
<keyword evidence="1" id="KW-0812">Transmembrane</keyword>
<keyword evidence="1" id="KW-0472">Membrane</keyword>
<dbReference type="PANTHER" id="PTHR34220">
    <property type="entry name" value="SENSOR HISTIDINE KINASE YPDA"/>
    <property type="match status" value="1"/>
</dbReference>
<sequence>MRKQIDIFKSFWNQIIIWLPLFLIPILYAPHEHTSWQNDLSIYIIPLSMMAVAYTNYFVLAPMLLKGRKKNFWVINTLLILILSIVQHEWLYYISGEHDLMTYPYQVFVENKEDKYVYPHIFFIVRNIFNLSICAGVATSILMAQRWSKAEKEKREAETAMTKAELVNLRQQVNPHFLLNTMNNIYALTAFDTEKAQKAIIDLSKMLRHILYDNQQPYVCLKEEVEFLHNYIDLMMIRIPENVEIKRECNIPSNCKIHVAPMIFISLLENAFKHGISPEQKNFIHIKLDANDENIIFSIQNSNYPKGEAERNGHGIGLKQVERRLELAYPGKYKWEKGFDSNRNTYSSKIIIYDTKLYNH</sequence>
<feature type="domain" description="Signal transduction histidine kinase internal region" evidence="2">
    <location>
        <begin position="164"/>
        <end position="242"/>
    </location>
</feature>
<organism evidence="3 4">
    <name type="scientific">Prevotella melaninogenica</name>
    <dbReference type="NCBI Taxonomy" id="28132"/>
    <lineage>
        <taxon>Bacteria</taxon>
        <taxon>Pseudomonadati</taxon>
        <taxon>Bacteroidota</taxon>
        <taxon>Bacteroidia</taxon>
        <taxon>Bacteroidales</taxon>
        <taxon>Prevotellaceae</taxon>
        <taxon>Prevotella</taxon>
    </lineage>
</organism>
<feature type="transmembrane region" description="Helical" evidence="1">
    <location>
        <begin position="121"/>
        <end position="144"/>
    </location>
</feature>
<feature type="transmembrane region" description="Helical" evidence="1">
    <location>
        <begin position="12"/>
        <end position="28"/>
    </location>
</feature>
<keyword evidence="3" id="KW-0808">Transferase</keyword>
<dbReference type="EMBL" id="AP018050">
    <property type="protein sequence ID" value="BBA30293.1"/>
    <property type="molecule type" value="Genomic_DNA"/>
</dbReference>
<dbReference type="GO" id="GO:0016020">
    <property type="term" value="C:membrane"/>
    <property type="evidence" value="ECO:0007669"/>
    <property type="project" value="InterPro"/>
</dbReference>
<protein>
    <submittedName>
        <fullName evidence="3">Histidine kinase</fullName>
    </submittedName>
</protein>
<dbReference type="OrthoDB" id="9809908at2"/>
<dbReference type="AlphaFoldDB" id="A0A250KQX8"/>